<feature type="domain" description="Serine aminopeptidase S33" evidence="2">
    <location>
        <begin position="92"/>
        <end position="350"/>
    </location>
</feature>
<dbReference type="GO" id="GO:0016787">
    <property type="term" value="F:hydrolase activity"/>
    <property type="evidence" value="ECO:0007669"/>
    <property type="project" value="UniProtKB-KW"/>
</dbReference>
<sequence>MTYFLRVLLLPFLFTLLPIAGQADTPMLESKLNSKLNSSLDNKYQLNTEANLDNHFSPAINTFWDEHAQIKTFDSEVGGTINTVQIKTGSANAVVISQGRNESVLKYKELAFDLSNQGYDVFLIDHRGQGFSSRLGGDAYRGHVQEFNDYIIDLTTFINSLQLEKNYQSRFILSHSMGSAISALYLEEQTHPFTAAIFFSPMFSINLGSMPPFIAKAVSYISDLVCSWFSDLACYAPGVGPYIQTAFEHNILTSSVKRYQSSSSTFNDAPVTQLGGPTMRWVNKSLFATEKAIQQASKINIPIMVIKAGRDTVVTEQGQDAFFANTKHYCKGNKLIRIEGARHELLLEQDQYRILAINEALDFFQQSQQGKLSCIK</sequence>
<reference evidence="3 4" key="1">
    <citation type="submission" date="2024-02" db="EMBL/GenBank/DDBJ databases">
        <title>Bacteria isolated from the canopy kelp, Nereocystis luetkeana.</title>
        <authorList>
            <person name="Pfister C.A."/>
            <person name="Younker I.T."/>
            <person name="Light S.H."/>
        </authorList>
    </citation>
    <scope>NUCLEOTIDE SEQUENCE [LARGE SCALE GENOMIC DNA]</scope>
    <source>
        <strain evidence="3 4">TI.2.07</strain>
    </source>
</reference>
<organism evidence="3 4">
    <name type="scientific">Psychromonas arctica</name>
    <dbReference type="NCBI Taxonomy" id="168275"/>
    <lineage>
        <taxon>Bacteria</taxon>
        <taxon>Pseudomonadati</taxon>
        <taxon>Pseudomonadota</taxon>
        <taxon>Gammaproteobacteria</taxon>
        <taxon>Alteromonadales</taxon>
        <taxon>Psychromonadaceae</taxon>
        <taxon>Psychromonas</taxon>
    </lineage>
</organism>
<feature type="signal peptide" evidence="1">
    <location>
        <begin position="1"/>
        <end position="23"/>
    </location>
</feature>
<dbReference type="RefSeq" id="WP_341628101.1">
    <property type="nucleotide sequence ID" value="NZ_JBAKBA010000022.1"/>
</dbReference>
<dbReference type="PANTHER" id="PTHR11614">
    <property type="entry name" value="PHOSPHOLIPASE-RELATED"/>
    <property type="match status" value="1"/>
</dbReference>
<dbReference type="Pfam" id="PF12146">
    <property type="entry name" value="Hydrolase_4"/>
    <property type="match status" value="1"/>
</dbReference>
<accession>A0ABU9HCC9</accession>
<dbReference type="InterPro" id="IPR029058">
    <property type="entry name" value="AB_hydrolase_fold"/>
</dbReference>
<keyword evidence="3" id="KW-0378">Hydrolase</keyword>
<evidence type="ECO:0000313" key="3">
    <source>
        <dbReference type="EMBL" id="MEL0659555.1"/>
    </source>
</evidence>
<dbReference type="InterPro" id="IPR022742">
    <property type="entry name" value="Hydrolase_4"/>
</dbReference>
<gene>
    <name evidence="3" type="ORF">V6255_10440</name>
</gene>
<evidence type="ECO:0000313" key="4">
    <source>
        <dbReference type="Proteomes" id="UP001366060"/>
    </source>
</evidence>
<comment type="caution">
    <text evidence="3">The sequence shown here is derived from an EMBL/GenBank/DDBJ whole genome shotgun (WGS) entry which is preliminary data.</text>
</comment>
<feature type="chain" id="PRO_5045531170" evidence="1">
    <location>
        <begin position="24"/>
        <end position="376"/>
    </location>
</feature>
<protein>
    <submittedName>
        <fullName evidence="3">Alpha/beta fold hydrolase</fullName>
    </submittedName>
</protein>
<proteinExistence type="predicted"/>
<dbReference type="SUPFAM" id="SSF53474">
    <property type="entry name" value="alpha/beta-Hydrolases"/>
    <property type="match status" value="1"/>
</dbReference>
<name>A0ABU9HCC9_9GAMM</name>
<dbReference type="InterPro" id="IPR051044">
    <property type="entry name" value="MAG_DAG_Lipase"/>
</dbReference>
<dbReference type="Proteomes" id="UP001366060">
    <property type="component" value="Unassembled WGS sequence"/>
</dbReference>
<keyword evidence="1" id="KW-0732">Signal</keyword>
<evidence type="ECO:0000259" key="2">
    <source>
        <dbReference type="Pfam" id="PF12146"/>
    </source>
</evidence>
<dbReference type="Gene3D" id="3.40.50.1820">
    <property type="entry name" value="alpha/beta hydrolase"/>
    <property type="match status" value="1"/>
</dbReference>
<evidence type="ECO:0000256" key="1">
    <source>
        <dbReference type="SAM" id="SignalP"/>
    </source>
</evidence>
<dbReference type="EMBL" id="JBAKBA010000022">
    <property type="protein sequence ID" value="MEL0659555.1"/>
    <property type="molecule type" value="Genomic_DNA"/>
</dbReference>
<keyword evidence="4" id="KW-1185">Reference proteome</keyword>